<dbReference type="EMBL" id="OW240914">
    <property type="protein sequence ID" value="CAH2274928.1"/>
    <property type="molecule type" value="Genomic_DNA"/>
</dbReference>
<keyword evidence="1" id="KW-0540">Nuclease</keyword>
<reference evidence="1" key="1">
    <citation type="submission" date="2022-03" db="EMBL/GenBank/DDBJ databases">
        <authorList>
            <person name="Alioto T."/>
            <person name="Alioto T."/>
            <person name="Gomez Garrido J."/>
        </authorList>
    </citation>
    <scope>NUCLEOTIDE SEQUENCE</scope>
</reference>
<keyword evidence="1" id="KW-0255">Endonuclease</keyword>
<dbReference type="PANTHER" id="PTHR31635">
    <property type="entry name" value="REVERSE TRANSCRIPTASE DOMAIN-CONTAINING PROTEIN-RELATED"/>
    <property type="match status" value="1"/>
</dbReference>
<gene>
    <name evidence="1" type="ORF">PECUL_23A023052</name>
</gene>
<proteinExistence type="predicted"/>
<evidence type="ECO:0000313" key="1">
    <source>
        <dbReference type="EMBL" id="CAH2274928.1"/>
    </source>
</evidence>
<accession>A0AAD1RQR2</accession>
<dbReference type="AlphaFoldDB" id="A0AAD1RQR2"/>
<organism evidence="1 2">
    <name type="scientific">Pelobates cultripes</name>
    <name type="common">Western spadefoot toad</name>
    <dbReference type="NCBI Taxonomy" id="61616"/>
    <lineage>
        <taxon>Eukaryota</taxon>
        <taxon>Metazoa</taxon>
        <taxon>Chordata</taxon>
        <taxon>Craniata</taxon>
        <taxon>Vertebrata</taxon>
        <taxon>Euteleostomi</taxon>
        <taxon>Amphibia</taxon>
        <taxon>Batrachia</taxon>
        <taxon>Anura</taxon>
        <taxon>Pelobatoidea</taxon>
        <taxon>Pelobatidae</taxon>
        <taxon>Pelobates</taxon>
    </lineage>
</organism>
<name>A0AAD1RQR2_PELCU</name>
<dbReference type="GO" id="GO:0004519">
    <property type="term" value="F:endonuclease activity"/>
    <property type="evidence" value="ECO:0007669"/>
    <property type="project" value="UniProtKB-KW"/>
</dbReference>
<evidence type="ECO:0000313" key="2">
    <source>
        <dbReference type="Proteomes" id="UP001295444"/>
    </source>
</evidence>
<keyword evidence="2" id="KW-1185">Reference proteome</keyword>
<dbReference type="PANTHER" id="PTHR31635:SF196">
    <property type="entry name" value="REVERSE TRANSCRIPTASE DOMAIN-CONTAINING PROTEIN-RELATED"/>
    <property type="match status" value="1"/>
</dbReference>
<dbReference type="Proteomes" id="UP001295444">
    <property type="component" value="Chromosome 03"/>
</dbReference>
<keyword evidence="1" id="KW-0378">Hydrolase</keyword>
<sequence>MQKLRTREYAQGNKAGNLLASRLRQQQQASKIPFLIQSDGTKIYNPQYIADELAKYYSGLYNLKHDDTIHQPTNTDISDFLTWVQLPTLTPEQQQTLQNPITVDEIIYTINAQPTGQSPGPDGLPNQYYKAYYNTLGPPLLRAYQDMIQT</sequence>
<protein>
    <submittedName>
        <fullName evidence="1">Endonuclease, partial</fullName>
    </submittedName>
</protein>